<proteinExistence type="predicted"/>
<comment type="caution">
    <text evidence="1">The sequence shown here is derived from an EMBL/GenBank/DDBJ whole genome shotgun (WGS) entry which is preliminary data.</text>
</comment>
<evidence type="ECO:0000313" key="2">
    <source>
        <dbReference type="Proteomes" id="UP001529369"/>
    </source>
</evidence>
<dbReference type="Gene3D" id="3.60.20.10">
    <property type="entry name" value="Glutamine Phosphoribosylpyrophosphate, subunit 1, domain 1"/>
    <property type="match status" value="1"/>
</dbReference>
<reference evidence="2" key="1">
    <citation type="journal article" date="2019" name="Int. J. Syst. Evol. Microbiol.">
        <title>The Global Catalogue of Microorganisms (GCM) 10K type strain sequencing project: providing services to taxonomists for standard genome sequencing and annotation.</title>
        <authorList>
            <consortium name="The Broad Institute Genomics Platform"/>
            <consortium name="The Broad Institute Genome Sequencing Center for Infectious Disease"/>
            <person name="Wu L."/>
            <person name="Ma J."/>
        </authorList>
    </citation>
    <scope>NUCLEOTIDE SEQUENCE [LARGE SCALE GENOMIC DNA]</scope>
    <source>
        <strain evidence="2">CECT 7131</strain>
    </source>
</reference>
<dbReference type="RefSeq" id="WP_290317896.1">
    <property type="nucleotide sequence ID" value="NZ_JAUFPN010000154.1"/>
</dbReference>
<accession>A0ABT8A910</accession>
<dbReference type="EMBL" id="JAUFPN010000154">
    <property type="protein sequence ID" value="MDN3566008.1"/>
    <property type="molecule type" value="Genomic_DNA"/>
</dbReference>
<name>A0ABT8A910_9PROT</name>
<organism evidence="1 2">
    <name type="scientific">Paeniroseomonas aquatica</name>
    <dbReference type="NCBI Taxonomy" id="373043"/>
    <lineage>
        <taxon>Bacteria</taxon>
        <taxon>Pseudomonadati</taxon>
        <taxon>Pseudomonadota</taxon>
        <taxon>Alphaproteobacteria</taxon>
        <taxon>Acetobacterales</taxon>
        <taxon>Acetobacteraceae</taxon>
        <taxon>Paeniroseomonas</taxon>
    </lineage>
</organism>
<keyword evidence="2" id="KW-1185">Reference proteome</keyword>
<dbReference type="InterPro" id="IPR029055">
    <property type="entry name" value="Ntn_hydrolases_N"/>
</dbReference>
<dbReference type="SUPFAM" id="SSF56235">
    <property type="entry name" value="N-terminal nucleophile aminohydrolases (Ntn hydrolases)"/>
    <property type="match status" value="1"/>
</dbReference>
<gene>
    <name evidence="1" type="ORF">QWZ14_16685</name>
</gene>
<evidence type="ECO:0000313" key="1">
    <source>
        <dbReference type="EMBL" id="MDN3566008.1"/>
    </source>
</evidence>
<sequence length="272" mass="30172">MTIIVSVKINDGIVMASDSASTFGIGQIYLTADKIVNLVKGLPIGVMVTGSGSIGLESIATLLKDLRTRLDGSRKHEWTLDRSTYTMQQVAERVREFLFDEKSAASGHQTWMQLRLCGYSAGRPLPEVWEVFLREKECDAAKLAQPEDGFGVNWNGEYEALNRIVLGLGQGFGVAALELGLPKNDLPDIERALMRSLYEDLALPAMPIQDAIDLARYLVETTAGFIRFSVRKQPKTVGGPVEIAAITKHEGFCWVQRRHFYTTLLNPAQQQQ</sequence>
<evidence type="ECO:0008006" key="3">
    <source>
        <dbReference type="Google" id="ProtNLM"/>
    </source>
</evidence>
<protein>
    <recommendedName>
        <fullName evidence="3">Peptidase</fullName>
    </recommendedName>
</protein>
<dbReference type="Proteomes" id="UP001529369">
    <property type="component" value="Unassembled WGS sequence"/>
</dbReference>
<dbReference type="CDD" id="cd01901">
    <property type="entry name" value="Ntn_hydrolase"/>
    <property type="match status" value="1"/>
</dbReference>